<dbReference type="PROSITE" id="PS50011">
    <property type="entry name" value="PROTEIN_KINASE_DOM"/>
    <property type="match status" value="1"/>
</dbReference>
<keyword evidence="5" id="KW-0067">ATP-binding</keyword>
<evidence type="ECO:0000256" key="3">
    <source>
        <dbReference type="ARBA" id="ARBA00022741"/>
    </source>
</evidence>
<evidence type="ECO:0000256" key="5">
    <source>
        <dbReference type="ARBA" id="ARBA00022840"/>
    </source>
</evidence>
<evidence type="ECO:0000256" key="2">
    <source>
        <dbReference type="ARBA" id="ARBA00022679"/>
    </source>
</evidence>
<dbReference type="GO" id="GO:0004674">
    <property type="term" value="F:protein serine/threonine kinase activity"/>
    <property type="evidence" value="ECO:0007669"/>
    <property type="project" value="UniProtKB-KW"/>
</dbReference>
<dbReference type="AlphaFoldDB" id="A0AAD7GLR6"/>
<dbReference type="InterPro" id="IPR011009">
    <property type="entry name" value="Kinase-like_dom_sf"/>
</dbReference>
<keyword evidence="8" id="KW-1185">Reference proteome</keyword>
<evidence type="ECO:0000256" key="4">
    <source>
        <dbReference type="ARBA" id="ARBA00022777"/>
    </source>
</evidence>
<dbReference type="EMBL" id="JARKIE010000019">
    <property type="protein sequence ID" value="KAJ7700673.1"/>
    <property type="molecule type" value="Genomic_DNA"/>
</dbReference>
<reference evidence="7" key="1">
    <citation type="submission" date="2023-03" db="EMBL/GenBank/DDBJ databases">
        <title>Massive genome expansion in bonnet fungi (Mycena s.s.) driven by repeated elements and novel gene families across ecological guilds.</title>
        <authorList>
            <consortium name="Lawrence Berkeley National Laboratory"/>
            <person name="Harder C.B."/>
            <person name="Miyauchi S."/>
            <person name="Viragh M."/>
            <person name="Kuo A."/>
            <person name="Thoen E."/>
            <person name="Andreopoulos B."/>
            <person name="Lu D."/>
            <person name="Skrede I."/>
            <person name="Drula E."/>
            <person name="Henrissat B."/>
            <person name="Morin E."/>
            <person name="Kohler A."/>
            <person name="Barry K."/>
            <person name="LaButti K."/>
            <person name="Morin E."/>
            <person name="Salamov A."/>
            <person name="Lipzen A."/>
            <person name="Mereny Z."/>
            <person name="Hegedus B."/>
            <person name="Baldrian P."/>
            <person name="Stursova M."/>
            <person name="Weitz H."/>
            <person name="Taylor A."/>
            <person name="Grigoriev I.V."/>
            <person name="Nagy L.G."/>
            <person name="Martin F."/>
            <person name="Kauserud H."/>
        </authorList>
    </citation>
    <scope>NUCLEOTIDE SEQUENCE</scope>
    <source>
        <strain evidence="7">CBHHK067</strain>
    </source>
</reference>
<evidence type="ECO:0000256" key="1">
    <source>
        <dbReference type="ARBA" id="ARBA00022527"/>
    </source>
</evidence>
<gene>
    <name evidence="7" type="ORF">B0H17DRAFT_1128542</name>
</gene>
<protein>
    <submittedName>
        <fullName evidence="7">Kinase-like domain-containing protein</fullName>
    </submittedName>
</protein>
<dbReference type="PANTHER" id="PTHR24351">
    <property type="entry name" value="RIBOSOMAL PROTEIN S6 KINASE"/>
    <property type="match status" value="1"/>
</dbReference>
<dbReference type="Gene3D" id="3.30.200.20">
    <property type="entry name" value="Phosphorylase Kinase, domain 1"/>
    <property type="match status" value="1"/>
</dbReference>
<evidence type="ECO:0000313" key="7">
    <source>
        <dbReference type="EMBL" id="KAJ7700673.1"/>
    </source>
</evidence>
<keyword evidence="4 7" id="KW-0418">Kinase</keyword>
<name>A0AAD7GLR6_MYCRO</name>
<evidence type="ECO:0000259" key="6">
    <source>
        <dbReference type="PROSITE" id="PS50011"/>
    </source>
</evidence>
<keyword evidence="3" id="KW-0547">Nucleotide-binding</keyword>
<dbReference type="GO" id="GO:0005524">
    <property type="term" value="F:ATP binding"/>
    <property type="evidence" value="ECO:0007669"/>
    <property type="project" value="UniProtKB-KW"/>
</dbReference>
<dbReference type="Proteomes" id="UP001221757">
    <property type="component" value="Unassembled WGS sequence"/>
</dbReference>
<dbReference type="Gene3D" id="1.10.510.10">
    <property type="entry name" value="Transferase(Phosphotransferase) domain 1"/>
    <property type="match status" value="1"/>
</dbReference>
<dbReference type="SMART" id="SM00220">
    <property type="entry name" value="S_TKc"/>
    <property type="match status" value="1"/>
</dbReference>
<organism evidence="7 8">
    <name type="scientific">Mycena rosella</name>
    <name type="common">Pink bonnet</name>
    <name type="synonym">Agaricus rosellus</name>
    <dbReference type="NCBI Taxonomy" id="1033263"/>
    <lineage>
        <taxon>Eukaryota</taxon>
        <taxon>Fungi</taxon>
        <taxon>Dikarya</taxon>
        <taxon>Basidiomycota</taxon>
        <taxon>Agaricomycotina</taxon>
        <taxon>Agaricomycetes</taxon>
        <taxon>Agaricomycetidae</taxon>
        <taxon>Agaricales</taxon>
        <taxon>Marasmiineae</taxon>
        <taxon>Mycenaceae</taxon>
        <taxon>Mycena</taxon>
    </lineage>
</organism>
<dbReference type="InterPro" id="IPR000719">
    <property type="entry name" value="Prot_kinase_dom"/>
</dbReference>
<dbReference type="SUPFAM" id="SSF56112">
    <property type="entry name" value="Protein kinase-like (PK-like)"/>
    <property type="match status" value="1"/>
</dbReference>
<dbReference type="Pfam" id="PF00069">
    <property type="entry name" value="Pkinase"/>
    <property type="match status" value="1"/>
</dbReference>
<accession>A0AAD7GLR6</accession>
<feature type="domain" description="Protein kinase" evidence="6">
    <location>
        <begin position="132"/>
        <end position="389"/>
    </location>
</feature>
<keyword evidence="1" id="KW-0723">Serine/threonine-protein kinase</keyword>
<evidence type="ECO:0000313" key="8">
    <source>
        <dbReference type="Proteomes" id="UP001221757"/>
    </source>
</evidence>
<comment type="caution">
    <text evidence="7">The sequence shown here is derived from an EMBL/GenBank/DDBJ whole genome shotgun (WGS) entry which is preliminary data.</text>
</comment>
<proteinExistence type="predicted"/>
<sequence length="484" mass="53416">MCYPHIVNFLGGRASAMFSGYRPLLPIHHHGVGGGGEVVDADTSSFLGRLWAGVREGLGYGFRRRKVGDSARGVASIEVEGAASLRVRWPRIRCTSPASQSVSTDSFYDYYTQLEHCSEPPAPQLEHRGATFTLRARLGEGALSRVVLAGAHFPGLCGTQDVAVEVISKARAVARRRRTTSWADMVLTARGIASEIAILRAVRSPFLTPLLAAFQDGENVYLVMTLARRMQRVAATGTRLGVEEIRLYAAEIFCSPRALHEEHRAVHRDLKFQNILISPAGHLALADFGLAMRQTRVAAAAAESLKVGEVGTLPYLAPEVFKPGHTVFFGAALDIWAFGVLLLEMFEATGQPHFSGDRDCELTLFRMCIVNRNRKERLTLAEIGRHPFFSTFDWDRVERRQYARFVGSLNYVPTQPESYRSDPMPLKCSDASVAFLSTCWSPTQSSGDVDLDLEMSADVTVGSMFGELEVDYICPPRDCFDPLH</sequence>
<keyword evidence="2" id="KW-0808">Transferase</keyword>